<gene>
    <name evidence="2" type="ORF">M9189_00840</name>
</gene>
<sequence>MNTERQKRTAIILNLVVSLAAGFYILYRLLRFKDWSSFFALLDGRLGPFLCLIIVQLILLAINLGLETAKWRQLSEMIVIQPWKNTFYQVLKGIQSGMVTPARAGETIAKGGLLPQGLRTGGVVLSAAGSMIQNLVLICGGITGIIITRVGKYADNLSDLNEAILKYSLLAVAALVTGVSVAILLVNSYKHHPRINLMYTYLNSLKSIERQRLLAIVLFTSTRYIVFNIQLWLLLGFFGVTGSITDFGLVMLYFAAISLLPTLAIADLGIRSSMALFIFGLLSSNSPAIICPVFLLWIINLAIPALMALIFKTPEASCIAPESSQVKG</sequence>
<keyword evidence="1" id="KW-0812">Transmembrane</keyword>
<feature type="transmembrane region" description="Helical" evidence="1">
    <location>
        <begin position="213"/>
        <end position="235"/>
    </location>
</feature>
<accession>A0A9J6ZQM1</accession>
<evidence type="ECO:0000313" key="2">
    <source>
        <dbReference type="EMBL" id="URW79903.1"/>
    </source>
</evidence>
<reference evidence="2" key="1">
    <citation type="submission" date="2022-05" db="EMBL/GenBank/DDBJ databases">
        <authorList>
            <person name="Sun X."/>
        </authorList>
    </citation>
    <scope>NUCLEOTIDE SEQUENCE</scope>
    <source>
        <strain evidence="2">Ai-910</strain>
    </source>
</reference>
<feature type="transmembrane region" description="Helical" evidence="1">
    <location>
        <begin position="167"/>
        <end position="189"/>
    </location>
</feature>
<feature type="transmembrane region" description="Helical" evidence="1">
    <location>
        <begin position="247"/>
        <end position="268"/>
    </location>
</feature>
<name>A0A9J6ZQM1_9BACT</name>
<dbReference type="AlphaFoldDB" id="A0A9J6ZQM1"/>
<evidence type="ECO:0000256" key="1">
    <source>
        <dbReference type="SAM" id="Phobius"/>
    </source>
</evidence>
<evidence type="ECO:0000313" key="3">
    <source>
        <dbReference type="Proteomes" id="UP001056426"/>
    </source>
</evidence>
<feature type="transmembrane region" description="Helical" evidence="1">
    <location>
        <begin position="123"/>
        <end position="147"/>
    </location>
</feature>
<feature type="transmembrane region" description="Helical" evidence="1">
    <location>
        <begin position="47"/>
        <end position="66"/>
    </location>
</feature>
<dbReference type="EMBL" id="CP098400">
    <property type="protein sequence ID" value="URW79903.1"/>
    <property type="molecule type" value="Genomic_DNA"/>
</dbReference>
<keyword evidence="3" id="KW-1185">Reference proteome</keyword>
<keyword evidence="1" id="KW-0472">Membrane</keyword>
<keyword evidence="1" id="KW-1133">Transmembrane helix</keyword>
<dbReference type="Proteomes" id="UP001056426">
    <property type="component" value="Chromosome"/>
</dbReference>
<protein>
    <submittedName>
        <fullName evidence="2">Flippase-like domain-containing protein</fullName>
    </submittedName>
</protein>
<dbReference type="RefSeq" id="WP_250724015.1">
    <property type="nucleotide sequence ID" value="NZ_CP098400.1"/>
</dbReference>
<organism evidence="2 3">
    <name type="scientific">Xiashengella succiniciproducens</name>
    <dbReference type="NCBI Taxonomy" id="2949635"/>
    <lineage>
        <taxon>Bacteria</taxon>
        <taxon>Pseudomonadati</taxon>
        <taxon>Bacteroidota</taxon>
        <taxon>Bacteroidia</taxon>
        <taxon>Marinilabiliales</taxon>
        <taxon>Marinilabiliaceae</taxon>
        <taxon>Xiashengella</taxon>
    </lineage>
</organism>
<reference evidence="2" key="2">
    <citation type="submission" date="2022-06" db="EMBL/GenBank/DDBJ databases">
        <title>Xiashengella guii gen. nov. sp. nov., a bacterium isolated form anaerobic digestion tank.</title>
        <authorList>
            <person name="Huang H."/>
        </authorList>
    </citation>
    <scope>NUCLEOTIDE SEQUENCE</scope>
    <source>
        <strain evidence="2">Ai-910</strain>
    </source>
</reference>
<proteinExistence type="predicted"/>
<dbReference type="KEGG" id="alkq:M9189_00840"/>
<feature type="transmembrane region" description="Helical" evidence="1">
    <location>
        <begin position="9"/>
        <end position="27"/>
    </location>
</feature>